<accession>A0ABU1Q782</accession>
<dbReference type="RefSeq" id="WP_310313297.1">
    <property type="nucleotide sequence ID" value="NZ_BAAAXB010000001.1"/>
</dbReference>
<gene>
    <name evidence="1" type="ORF">J2S66_006920</name>
</gene>
<comment type="caution">
    <text evidence="1">The sequence shown here is derived from an EMBL/GenBank/DDBJ whole genome shotgun (WGS) entry which is preliminary data.</text>
</comment>
<proteinExistence type="predicted"/>
<organism evidence="1 2">
    <name type="scientific">Saccharothrix longispora</name>
    <dbReference type="NCBI Taxonomy" id="33920"/>
    <lineage>
        <taxon>Bacteria</taxon>
        <taxon>Bacillati</taxon>
        <taxon>Actinomycetota</taxon>
        <taxon>Actinomycetes</taxon>
        <taxon>Pseudonocardiales</taxon>
        <taxon>Pseudonocardiaceae</taxon>
        <taxon>Saccharothrix</taxon>
    </lineage>
</organism>
<evidence type="ECO:0000313" key="1">
    <source>
        <dbReference type="EMBL" id="MDR6598536.1"/>
    </source>
</evidence>
<evidence type="ECO:0000313" key="2">
    <source>
        <dbReference type="Proteomes" id="UP001268819"/>
    </source>
</evidence>
<keyword evidence="2" id="KW-1185">Reference proteome</keyword>
<name>A0ABU1Q782_9PSEU</name>
<dbReference type="Proteomes" id="UP001268819">
    <property type="component" value="Unassembled WGS sequence"/>
</dbReference>
<protein>
    <submittedName>
        <fullName evidence="1">Uncharacterized protein</fullName>
    </submittedName>
</protein>
<sequence>MTTAPEVRRLFNVTQESRWAFNGWFGRRDEVVALVMAHECAAVERVTAEEVEAACRSAPAPRSPGVPDWRPRFPFTLVAHHAVESLGRLPTWPEFREFCAADERARAMLWTPAREVAASVGGAAVRDRVVREFLAFLRDAHVRAVLRGHGLDVRAHPLADLVFGVDAWVDRLLLAPRGGPRRSEALLAHAMPPFFFVDLGLGSSRSGSCGTGSSGSGLHARPALDRAARRLREVLHPV</sequence>
<reference evidence="1 2" key="1">
    <citation type="submission" date="2023-07" db="EMBL/GenBank/DDBJ databases">
        <title>Sequencing the genomes of 1000 actinobacteria strains.</title>
        <authorList>
            <person name="Klenk H.-P."/>
        </authorList>
    </citation>
    <scope>NUCLEOTIDE SEQUENCE [LARGE SCALE GENOMIC DNA]</scope>
    <source>
        <strain evidence="1 2">DSM 43749</strain>
    </source>
</reference>
<dbReference type="EMBL" id="JAVDSG010000001">
    <property type="protein sequence ID" value="MDR6598536.1"/>
    <property type="molecule type" value="Genomic_DNA"/>
</dbReference>